<comment type="similarity">
    <text evidence="1">Belongs to the DinB family.</text>
</comment>
<dbReference type="Proteomes" id="UP000005713">
    <property type="component" value="Unassembled WGS sequence"/>
</dbReference>
<accession>A3JYI5</accession>
<dbReference type="Gene3D" id="1.20.120.450">
    <property type="entry name" value="dinb family like domain"/>
    <property type="match status" value="1"/>
</dbReference>
<protein>
    <submittedName>
        <fullName evidence="4">DinB family protein</fullName>
    </submittedName>
</protein>
<dbReference type="AlphaFoldDB" id="A3JYI5"/>
<dbReference type="Pfam" id="PF05163">
    <property type="entry name" value="DinB"/>
    <property type="match status" value="1"/>
</dbReference>
<evidence type="ECO:0000313" key="5">
    <source>
        <dbReference type="Proteomes" id="UP000005713"/>
    </source>
</evidence>
<sequence>MMISTHYCLTMARYNAWQNKQLKACFEKLDKAELERDRGGFFGSIFATANHLLWGDSIWMSRLTDRPRPPGGIDDSPRMTRSREDWEIGRFQLDGDILLWAEHLRAIDLAGELRWYSGAVGADMVRPVSLCVAHMFNHQIHHRGQIHAMLTAAGLKAPTSDLVFMSQEGPWL</sequence>
<dbReference type="EMBL" id="AAYA01000002">
    <property type="protein sequence ID" value="EBA09538.1"/>
    <property type="molecule type" value="Genomic_DNA"/>
</dbReference>
<dbReference type="GO" id="GO:0046872">
    <property type="term" value="F:metal ion binding"/>
    <property type="evidence" value="ECO:0007669"/>
    <property type="project" value="UniProtKB-KW"/>
</dbReference>
<keyword evidence="5" id="KW-1185">Reference proteome</keyword>
<evidence type="ECO:0000256" key="2">
    <source>
        <dbReference type="ARBA" id="ARBA00022723"/>
    </source>
</evidence>
<proteinExistence type="inferred from homology"/>
<dbReference type="SUPFAM" id="SSF109854">
    <property type="entry name" value="DinB/YfiT-like putative metalloenzymes"/>
    <property type="match status" value="1"/>
</dbReference>
<dbReference type="PANTHER" id="PTHR37302">
    <property type="entry name" value="SLR1116 PROTEIN"/>
    <property type="match status" value="1"/>
</dbReference>
<gene>
    <name evidence="4" type="ORF">SSE37_07018</name>
</gene>
<dbReference type="PANTHER" id="PTHR37302:SF1">
    <property type="entry name" value="PROTEIN DINB"/>
    <property type="match status" value="1"/>
</dbReference>
<evidence type="ECO:0000313" key="4">
    <source>
        <dbReference type="EMBL" id="EBA09538.1"/>
    </source>
</evidence>
<dbReference type="InterPro" id="IPR034660">
    <property type="entry name" value="DinB/YfiT-like"/>
</dbReference>
<dbReference type="eggNOG" id="COG2318">
    <property type="taxonomic scope" value="Bacteria"/>
</dbReference>
<feature type="binding site" evidence="3">
    <location>
        <position position="138"/>
    </location>
    <ligand>
        <name>a divalent metal cation</name>
        <dbReference type="ChEBI" id="CHEBI:60240"/>
    </ligand>
</feature>
<comment type="caution">
    <text evidence="4">The sequence shown here is derived from an EMBL/GenBank/DDBJ whole genome shotgun (WGS) entry which is preliminary data.</text>
</comment>
<feature type="binding site" evidence="3">
    <location>
        <position position="142"/>
    </location>
    <ligand>
        <name>a divalent metal cation</name>
        <dbReference type="ChEBI" id="CHEBI:60240"/>
    </ligand>
</feature>
<evidence type="ECO:0000256" key="3">
    <source>
        <dbReference type="PIRSR" id="PIRSR607837-1"/>
    </source>
</evidence>
<organism evidence="4 5">
    <name type="scientific">Sagittula stellata (strain ATCC 700073 / DSM 11524 / E-37)</name>
    <dbReference type="NCBI Taxonomy" id="388399"/>
    <lineage>
        <taxon>Bacteria</taxon>
        <taxon>Pseudomonadati</taxon>
        <taxon>Pseudomonadota</taxon>
        <taxon>Alphaproteobacteria</taxon>
        <taxon>Rhodobacterales</taxon>
        <taxon>Roseobacteraceae</taxon>
        <taxon>Sagittula</taxon>
    </lineage>
</organism>
<dbReference type="RefSeq" id="WP_005855565.1">
    <property type="nucleotide sequence ID" value="NZ_AAYA01000002.1"/>
</dbReference>
<reference evidence="4 5" key="1">
    <citation type="submission" date="2006-06" db="EMBL/GenBank/DDBJ databases">
        <authorList>
            <person name="Moran M.A."/>
            <person name="Ferriera S."/>
            <person name="Johnson J."/>
            <person name="Kravitz S."/>
            <person name="Beeson K."/>
            <person name="Sutton G."/>
            <person name="Rogers Y.-H."/>
            <person name="Friedman R."/>
            <person name="Frazier M."/>
            <person name="Venter J.C."/>
        </authorList>
    </citation>
    <scope>NUCLEOTIDE SEQUENCE [LARGE SCALE GENOMIC DNA]</scope>
    <source>
        <strain evidence="4 5">E-37</strain>
    </source>
</reference>
<feature type="binding site" evidence="3">
    <location>
        <position position="51"/>
    </location>
    <ligand>
        <name>a divalent metal cation</name>
        <dbReference type="ChEBI" id="CHEBI:60240"/>
    </ligand>
</feature>
<name>A3JYI5_SAGS3</name>
<keyword evidence="2 3" id="KW-0479">Metal-binding</keyword>
<dbReference type="InterPro" id="IPR007837">
    <property type="entry name" value="DinB"/>
</dbReference>
<evidence type="ECO:0000256" key="1">
    <source>
        <dbReference type="ARBA" id="ARBA00008635"/>
    </source>
</evidence>